<sequence>MLPEIKNLAEFNDVTNKDKVAVIDFWAAWCLPCKAISPVFEVFATRFPELGFYKVNVSEARDVSQAAGIRGLPTFQTWQRGTKIGEVAGADRSKLEDLVTEASIRR</sequence>
<feature type="active site" description="Nucleophile" evidence="3">
    <location>
        <position position="30"/>
    </location>
</feature>
<accession>A0AAW0FN15</accession>
<dbReference type="Pfam" id="PF00085">
    <property type="entry name" value="Thioredoxin"/>
    <property type="match status" value="1"/>
</dbReference>
<evidence type="ECO:0000256" key="2">
    <source>
        <dbReference type="PIRNR" id="PIRNR000077"/>
    </source>
</evidence>
<name>A0AAW0FN15_9APHY</name>
<dbReference type="EMBL" id="JASBNA010000040">
    <property type="protein sequence ID" value="KAK7681562.1"/>
    <property type="molecule type" value="Genomic_DNA"/>
</dbReference>
<dbReference type="InterPro" id="IPR005746">
    <property type="entry name" value="Thioredoxin"/>
</dbReference>
<dbReference type="PROSITE" id="PS00194">
    <property type="entry name" value="THIOREDOXIN_1"/>
    <property type="match status" value="1"/>
</dbReference>
<feature type="site" description="Deprotonates C-terminal active site Cys" evidence="3">
    <location>
        <position position="24"/>
    </location>
</feature>
<evidence type="ECO:0000313" key="6">
    <source>
        <dbReference type="EMBL" id="KAK7681562.1"/>
    </source>
</evidence>
<dbReference type="PIRSF" id="PIRSF000077">
    <property type="entry name" value="Thioredoxin"/>
    <property type="match status" value="1"/>
</dbReference>
<feature type="active site" description="Nucleophile" evidence="3">
    <location>
        <position position="33"/>
    </location>
</feature>
<dbReference type="CDD" id="cd02947">
    <property type="entry name" value="TRX_family"/>
    <property type="match status" value="1"/>
</dbReference>
<evidence type="ECO:0000313" key="7">
    <source>
        <dbReference type="Proteomes" id="UP001385951"/>
    </source>
</evidence>
<evidence type="ECO:0000256" key="1">
    <source>
        <dbReference type="ARBA" id="ARBA00023157"/>
    </source>
</evidence>
<dbReference type="InterPro" id="IPR036249">
    <property type="entry name" value="Thioredoxin-like_sf"/>
</dbReference>
<proteinExistence type="inferred from homology"/>
<dbReference type="Proteomes" id="UP001385951">
    <property type="component" value="Unassembled WGS sequence"/>
</dbReference>
<keyword evidence="1 4" id="KW-1015">Disulfide bond</keyword>
<dbReference type="SUPFAM" id="SSF52833">
    <property type="entry name" value="Thioredoxin-like"/>
    <property type="match status" value="1"/>
</dbReference>
<dbReference type="PRINTS" id="PR00421">
    <property type="entry name" value="THIOREDOXIN"/>
</dbReference>
<feature type="site" description="Contributes to redox potential value" evidence="3">
    <location>
        <position position="32"/>
    </location>
</feature>
<dbReference type="Gene3D" id="3.40.30.10">
    <property type="entry name" value="Glutaredoxin"/>
    <property type="match status" value="1"/>
</dbReference>
<dbReference type="AlphaFoldDB" id="A0AAW0FN15"/>
<gene>
    <name evidence="6" type="ORF">QCA50_015294</name>
</gene>
<evidence type="ECO:0000256" key="3">
    <source>
        <dbReference type="PIRSR" id="PIRSR000077-1"/>
    </source>
</evidence>
<comment type="caution">
    <text evidence="6">The sequence shown here is derived from an EMBL/GenBank/DDBJ whole genome shotgun (WGS) entry which is preliminary data.</text>
</comment>
<dbReference type="PROSITE" id="PS51352">
    <property type="entry name" value="THIOREDOXIN_2"/>
    <property type="match status" value="1"/>
</dbReference>
<dbReference type="InterPro" id="IPR013766">
    <property type="entry name" value="Thioredoxin_domain"/>
</dbReference>
<evidence type="ECO:0000256" key="4">
    <source>
        <dbReference type="PIRSR" id="PIRSR000077-4"/>
    </source>
</evidence>
<dbReference type="InterPro" id="IPR017937">
    <property type="entry name" value="Thioredoxin_CS"/>
</dbReference>
<dbReference type="GO" id="GO:0015035">
    <property type="term" value="F:protein-disulfide reductase activity"/>
    <property type="evidence" value="ECO:0007669"/>
    <property type="project" value="InterPro"/>
</dbReference>
<keyword evidence="7" id="KW-1185">Reference proteome</keyword>
<protein>
    <recommendedName>
        <fullName evidence="2">Thioredoxin</fullName>
    </recommendedName>
</protein>
<keyword evidence="4" id="KW-0676">Redox-active center</keyword>
<reference evidence="6 7" key="1">
    <citation type="submission" date="2022-09" db="EMBL/GenBank/DDBJ databases">
        <authorList>
            <person name="Palmer J.M."/>
        </authorList>
    </citation>
    <scope>NUCLEOTIDE SEQUENCE [LARGE SCALE GENOMIC DNA]</scope>
    <source>
        <strain evidence="6 7">DSM 7382</strain>
    </source>
</reference>
<dbReference type="PANTHER" id="PTHR46115">
    <property type="entry name" value="THIOREDOXIN-LIKE PROTEIN 1"/>
    <property type="match status" value="1"/>
</dbReference>
<evidence type="ECO:0000259" key="5">
    <source>
        <dbReference type="PROSITE" id="PS51352"/>
    </source>
</evidence>
<feature type="site" description="Contributes to redox potential value" evidence="3">
    <location>
        <position position="31"/>
    </location>
</feature>
<organism evidence="6 7">
    <name type="scientific">Cerrena zonata</name>
    <dbReference type="NCBI Taxonomy" id="2478898"/>
    <lineage>
        <taxon>Eukaryota</taxon>
        <taxon>Fungi</taxon>
        <taxon>Dikarya</taxon>
        <taxon>Basidiomycota</taxon>
        <taxon>Agaricomycotina</taxon>
        <taxon>Agaricomycetes</taxon>
        <taxon>Polyporales</taxon>
        <taxon>Cerrenaceae</taxon>
        <taxon>Cerrena</taxon>
    </lineage>
</organism>
<feature type="disulfide bond" description="Redox-active" evidence="4">
    <location>
        <begin position="30"/>
        <end position="33"/>
    </location>
</feature>
<comment type="similarity">
    <text evidence="2">Belongs to the thioredoxin family.</text>
</comment>
<feature type="domain" description="Thioredoxin" evidence="5">
    <location>
        <begin position="1"/>
        <end position="104"/>
    </location>
</feature>